<evidence type="ECO:0000313" key="5">
    <source>
        <dbReference type="Proteomes" id="UP000030762"/>
    </source>
</evidence>
<proteinExistence type="predicted"/>
<feature type="domain" description="Dynein axonemal assembly factor 5 HEAT-repeat" evidence="2">
    <location>
        <begin position="466"/>
        <end position="651"/>
    </location>
</feature>
<dbReference type="STRING" id="1156394.T0RDM2"/>
<dbReference type="SUPFAM" id="SSF48371">
    <property type="entry name" value="ARM repeat"/>
    <property type="match status" value="1"/>
</dbReference>
<organism evidence="4 5">
    <name type="scientific">Saprolegnia diclina (strain VS20)</name>
    <dbReference type="NCBI Taxonomy" id="1156394"/>
    <lineage>
        <taxon>Eukaryota</taxon>
        <taxon>Sar</taxon>
        <taxon>Stramenopiles</taxon>
        <taxon>Oomycota</taxon>
        <taxon>Saprolegniomycetes</taxon>
        <taxon>Saprolegniales</taxon>
        <taxon>Saprolegniaceae</taxon>
        <taxon>Saprolegnia</taxon>
    </lineage>
</organism>
<dbReference type="InterPro" id="IPR016024">
    <property type="entry name" value="ARM-type_fold"/>
</dbReference>
<sequence length="706" mass="78798">MSSMDEVWAAMKRENDVRPVAFRAKPPKDAPSSKAKKTKKPPKAIVVAKDDATRSIEVPTAVETGCGGDLDELGDDVAAMTLTADDILTKHQRDLNCLSDEQQGVRKRAIAVLSAVVAAAPPSILPALFPSFAKPLFKRFNDPVEKVRDTSIQLTTTFLLHHDNLLPILPYLMPALVTRLGSPWSFDEKLQVFLASETLRAAHERGRIFVPETDVGPYKKPREPSEEVRGHFIALLQTLLEVLFTQQASSLLNAYVYDILCVLVLGVHDHCPDVAIRSCDALVLLAHNMVSVLKHFSVALVRASKHLLEHRLARVRAAAMRCIRELVMVPNVEKCKGSGTEAIADLVAYQDENIIPVSAFYTHEVKVNVFAKLDQDANVSVRRAFYDTIMAWLTHLPDRYDHEPRLMPYLLSAVADECAEISQVAMATMDALGKRYAQEHPDDVIERTQYAVDGSAFCNFEAPYPPPFTGRPSLGTRLYIRGRCRRFINTLLRELSHWQGPTRMHAARLLLCLLVYCEDTITVDLHHLVAHLTTNWHDAEIASTLRIVGECCGRFAQPSTYVPLLLPYLRGETAVLRHQPAMELLVTMMQGTSPMSCRQLLCQLPLLTEALLEPFLFESKDPLVRQTLGTLVAALVEVLNGHWHARTESCFEYQGRLISKSLVYERLHTMLLVLPAPPTTLETLRKIAGPNVLLDTSMSIDFGSDC</sequence>
<evidence type="ECO:0000313" key="4">
    <source>
        <dbReference type="EMBL" id="EQC27707.1"/>
    </source>
</evidence>
<dbReference type="Pfam" id="PF24573">
    <property type="entry name" value="HEAT_DAAF5"/>
    <property type="match status" value="1"/>
</dbReference>
<accession>T0RDM2</accession>
<dbReference type="InParanoid" id="T0RDM2"/>
<dbReference type="Pfam" id="PF25757">
    <property type="entry name" value="TPR_DNAAF5"/>
    <property type="match status" value="3"/>
</dbReference>
<feature type="region of interest" description="Disordered" evidence="1">
    <location>
        <begin position="1"/>
        <end position="43"/>
    </location>
</feature>
<dbReference type="VEuPathDB" id="FungiDB:SDRG_14460"/>
<dbReference type="EMBL" id="JH767203">
    <property type="protein sequence ID" value="EQC27707.1"/>
    <property type="molecule type" value="Genomic_DNA"/>
</dbReference>
<dbReference type="GeneID" id="19955187"/>
<reference evidence="4 5" key="1">
    <citation type="submission" date="2012-04" db="EMBL/GenBank/DDBJ databases">
        <title>The Genome Sequence of Saprolegnia declina VS20.</title>
        <authorList>
            <consortium name="The Broad Institute Genome Sequencing Platform"/>
            <person name="Russ C."/>
            <person name="Nusbaum C."/>
            <person name="Tyler B."/>
            <person name="van West P."/>
            <person name="Dieguez-Uribeondo J."/>
            <person name="de Bruijn I."/>
            <person name="Tripathy S."/>
            <person name="Jiang R."/>
            <person name="Young S.K."/>
            <person name="Zeng Q."/>
            <person name="Gargeya S."/>
            <person name="Fitzgerald M."/>
            <person name="Haas B."/>
            <person name="Abouelleil A."/>
            <person name="Alvarado L."/>
            <person name="Arachchi H.M."/>
            <person name="Berlin A."/>
            <person name="Chapman S.B."/>
            <person name="Goldberg J."/>
            <person name="Griggs A."/>
            <person name="Gujja S."/>
            <person name="Hansen M."/>
            <person name="Howarth C."/>
            <person name="Imamovic A."/>
            <person name="Larimer J."/>
            <person name="McCowen C."/>
            <person name="Montmayeur A."/>
            <person name="Murphy C."/>
            <person name="Neiman D."/>
            <person name="Pearson M."/>
            <person name="Priest M."/>
            <person name="Roberts A."/>
            <person name="Saif S."/>
            <person name="Shea T."/>
            <person name="Sisk P."/>
            <person name="Sykes S."/>
            <person name="Wortman J."/>
            <person name="Nusbaum C."/>
            <person name="Birren B."/>
        </authorList>
    </citation>
    <scope>NUCLEOTIDE SEQUENCE [LARGE SCALE GENOMIC DNA]</scope>
    <source>
        <strain evidence="4 5">VS20</strain>
    </source>
</reference>
<dbReference type="InterPro" id="IPR057978">
    <property type="entry name" value="TPR_DAAF5"/>
</dbReference>
<evidence type="ECO:0000259" key="3">
    <source>
        <dbReference type="Pfam" id="PF25757"/>
    </source>
</evidence>
<gene>
    <name evidence="4" type="ORF">SDRG_14460</name>
</gene>
<feature type="domain" description="Dynein axonemal assembly factor 5 TPR repeats" evidence="3">
    <location>
        <begin position="222"/>
        <end position="333"/>
    </location>
</feature>
<dbReference type="OMA" id="DRYDHES"/>
<dbReference type="eggNOG" id="ENOG502QRXT">
    <property type="taxonomic scope" value="Eukaryota"/>
</dbReference>
<dbReference type="InterPro" id="IPR052623">
    <property type="entry name" value="DAAF5"/>
</dbReference>
<evidence type="ECO:0000256" key="1">
    <source>
        <dbReference type="SAM" id="MobiDB-lite"/>
    </source>
</evidence>
<dbReference type="PANTHER" id="PTHR16216">
    <property type="entry name" value="DYNEIN ASSEMBLY FACTOR 5, AXONEMAL"/>
    <property type="match status" value="1"/>
</dbReference>
<protein>
    <recommendedName>
        <fullName evidence="6">Pre-rRNA-processing protein Ipi1 N-terminal domain-containing protein</fullName>
    </recommendedName>
</protein>
<dbReference type="InterPro" id="IPR011989">
    <property type="entry name" value="ARM-like"/>
</dbReference>
<dbReference type="OrthoDB" id="413572at2759"/>
<keyword evidence="5" id="KW-1185">Reference proteome</keyword>
<dbReference type="PANTHER" id="PTHR16216:SF10">
    <property type="entry name" value="RNA POLYMERASE II ASSEMBLY FACTOR RTP1 C-TERMINAL DOMAIN-CONTAINING PROTEIN"/>
    <property type="match status" value="1"/>
</dbReference>
<evidence type="ECO:0008006" key="6">
    <source>
        <dbReference type="Google" id="ProtNLM"/>
    </source>
</evidence>
<evidence type="ECO:0000259" key="2">
    <source>
        <dbReference type="Pfam" id="PF24573"/>
    </source>
</evidence>
<name>T0RDM2_SAPDV</name>
<dbReference type="AlphaFoldDB" id="T0RDM2"/>
<dbReference type="Proteomes" id="UP000030762">
    <property type="component" value="Unassembled WGS sequence"/>
</dbReference>
<feature type="domain" description="Dynein axonemal assembly factor 5 TPR repeats" evidence="3">
    <location>
        <begin position="372"/>
        <end position="444"/>
    </location>
</feature>
<dbReference type="Gene3D" id="1.25.10.10">
    <property type="entry name" value="Leucine-rich Repeat Variant"/>
    <property type="match status" value="2"/>
</dbReference>
<feature type="domain" description="Dynein axonemal assembly factor 5 TPR repeats" evidence="3">
    <location>
        <begin position="97"/>
        <end position="183"/>
    </location>
</feature>
<dbReference type="RefSeq" id="XP_008618812.1">
    <property type="nucleotide sequence ID" value="XM_008620590.1"/>
</dbReference>
<dbReference type="InterPro" id="IPR056497">
    <property type="entry name" value="HEAT_DAAF5"/>
</dbReference>